<evidence type="ECO:0000313" key="3">
    <source>
        <dbReference type="Proteomes" id="UP000546701"/>
    </source>
</evidence>
<organism evidence="2 3">
    <name type="scientific">Sphingomonas prati</name>
    <dbReference type="NCBI Taxonomy" id="1843237"/>
    <lineage>
        <taxon>Bacteria</taxon>
        <taxon>Pseudomonadati</taxon>
        <taxon>Pseudomonadota</taxon>
        <taxon>Alphaproteobacteria</taxon>
        <taxon>Sphingomonadales</taxon>
        <taxon>Sphingomonadaceae</taxon>
        <taxon>Sphingomonas</taxon>
    </lineage>
</organism>
<dbReference type="Proteomes" id="UP000546701">
    <property type="component" value="Unassembled WGS sequence"/>
</dbReference>
<dbReference type="GO" id="GO:0016646">
    <property type="term" value="F:oxidoreductase activity, acting on the CH-NH group of donors, NAD or NADP as acceptor"/>
    <property type="evidence" value="ECO:0007669"/>
    <property type="project" value="UniProtKB-ARBA"/>
</dbReference>
<dbReference type="InterPro" id="IPR002563">
    <property type="entry name" value="Flavin_Rdtase-like_dom"/>
</dbReference>
<evidence type="ECO:0000313" key="2">
    <source>
        <dbReference type="EMBL" id="MBB5729586.1"/>
    </source>
</evidence>
<sequence length="211" mass="22746">MTAGPVGDTHFYEPSAGHRLPHDPFKAIVAPRPIGWISTVDPDGRPNLAPYSYFNAVCDVPPMILFSSNGRKDTLRNAEATGCFVWNLATRPLAERMNETAAPVAPDVDEFFRAGLTATPSRLVPAPRVAESPAALECRVLQVIPLADLDGASADHFMVVGQVVGVHIDPAYLRDGLFDTAAAQPILRAGYRGDYATIKAATMFEMIRPTS</sequence>
<keyword evidence="3" id="KW-1185">Reference proteome</keyword>
<dbReference type="PANTHER" id="PTHR43812">
    <property type="entry name" value="BLR2425 PROTEIN"/>
    <property type="match status" value="1"/>
</dbReference>
<protein>
    <submittedName>
        <fullName evidence="2">Flavin reductase (DIM6/NTAB) family NADH-FMN oxidoreductase RutF</fullName>
    </submittedName>
</protein>
<accession>A0A7W9F1T1</accession>
<dbReference type="GO" id="GO:0010181">
    <property type="term" value="F:FMN binding"/>
    <property type="evidence" value="ECO:0007669"/>
    <property type="project" value="InterPro"/>
</dbReference>
<reference evidence="2 3" key="1">
    <citation type="submission" date="2020-08" db="EMBL/GenBank/DDBJ databases">
        <title>Genomic Encyclopedia of Type Strains, Phase IV (KMG-IV): sequencing the most valuable type-strain genomes for metagenomic binning, comparative biology and taxonomic classification.</title>
        <authorList>
            <person name="Goeker M."/>
        </authorList>
    </citation>
    <scope>NUCLEOTIDE SEQUENCE [LARGE SCALE GENOMIC DNA]</scope>
    <source>
        <strain evidence="2 3">DSM 103336</strain>
    </source>
</reference>
<name>A0A7W9F1T1_9SPHN</name>
<dbReference type="RefSeq" id="WP_157175712.1">
    <property type="nucleotide sequence ID" value="NZ_BMJP01000001.1"/>
</dbReference>
<comment type="caution">
    <text evidence="2">The sequence shown here is derived from an EMBL/GenBank/DDBJ whole genome shotgun (WGS) entry which is preliminary data.</text>
</comment>
<dbReference type="Pfam" id="PF01613">
    <property type="entry name" value="Flavin_Reduct"/>
    <property type="match status" value="1"/>
</dbReference>
<gene>
    <name evidence="2" type="ORF">FHS99_002071</name>
</gene>
<dbReference type="PANTHER" id="PTHR43812:SF2">
    <property type="entry name" value="FLAVIN REDUCTASE LIKE DOMAIN-CONTAINING PROTEIN"/>
    <property type="match status" value="1"/>
</dbReference>
<dbReference type="SUPFAM" id="SSF50475">
    <property type="entry name" value="FMN-binding split barrel"/>
    <property type="match status" value="1"/>
</dbReference>
<dbReference type="OrthoDB" id="9783347at2"/>
<dbReference type="EMBL" id="JACIJR010000004">
    <property type="protein sequence ID" value="MBB5729586.1"/>
    <property type="molecule type" value="Genomic_DNA"/>
</dbReference>
<dbReference type="SMART" id="SM00903">
    <property type="entry name" value="Flavin_Reduct"/>
    <property type="match status" value="1"/>
</dbReference>
<feature type="domain" description="Flavin reductase like" evidence="1">
    <location>
        <begin position="27"/>
        <end position="180"/>
    </location>
</feature>
<proteinExistence type="predicted"/>
<dbReference type="Gene3D" id="2.30.110.10">
    <property type="entry name" value="Electron Transport, Fmn-binding Protein, Chain A"/>
    <property type="match status" value="1"/>
</dbReference>
<dbReference type="InterPro" id="IPR012349">
    <property type="entry name" value="Split_barrel_FMN-bd"/>
</dbReference>
<evidence type="ECO:0000259" key="1">
    <source>
        <dbReference type="SMART" id="SM00903"/>
    </source>
</evidence>
<dbReference type="AlphaFoldDB" id="A0A7W9F1T1"/>